<feature type="compositionally biased region" description="Basic and acidic residues" evidence="1">
    <location>
        <begin position="18"/>
        <end position="33"/>
    </location>
</feature>
<proteinExistence type="predicted"/>
<evidence type="ECO:0000256" key="1">
    <source>
        <dbReference type="SAM" id="MobiDB-lite"/>
    </source>
</evidence>
<sequence length="84" mass="9653">MSTRSTETAFEIADVVEEERNREEKGKKERKNLDSTVPLSNSEVPRRPKRPKYRSPVIPLIFQVYRLHQLNRAGSISDSNVVNG</sequence>
<name>A0A8S9PH49_BRACR</name>
<dbReference type="Proteomes" id="UP000712600">
    <property type="component" value="Unassembled WGS sequence"/>
</dbReference>
<organism evidence="2 3">
    <name type="scientific">Brassica cretica</name>
    <name type="common">Mustard</name>
    <dbReference type="NCBI Taxonomy" id="69181"/>
    <lineage>
        <taxon>Eukaryota</taxon>
        <taxon>Viridiplantae</taxon>
        <taxon>Streptophyta</taxon>
        <taxon>Embryophyta</taxon>
        <taxon>Tracheophyta</taxon>
        <taxon>Spermatophyta</taxon>
        <taxon>Magnoliopsida</taxon>
        <taxon>eudicotyledons</taxon>
        <taxon>Gunneridae</taxon>
        <taxon>Pentapetalae</taxon>
        <taxon>rosids</taxon>
        <taxon>malvids</taxon>
        <taxon>Brassicales</taxon>
        <taxon>Brassicaceae</taxon>
        <taxon>Brassiceae</taxon>
        <taxon>Brassica</taxon>
    </lineage>
</organism>
<dbReference type="EMBL" id="QGKX02001521">
    <property type="protein sequence ID" value="KAF3512163.1"/>
    <property type="molecule type" value="Genomic_DNA"/>
</dbReference>
<dbReference type="AlphaFoldDB" id="A0A8S9PH49"/>
<evidence type="ECO:0000313" key="2">
    <source>
        <dbReference type="EMBL" id="KAF3512163.1"/>
    </source>
</evidence>
<gene>
    <name evidence="2" type="ORF">F2Q69_00005063</name>
</gene>
<evidence type="ECO:0000313" key="3">
    <source>
        <dbReference type="Proteomes" id="UP000712600"/>
    </source>
</evidence>
<reference evidence="2" key="1">
    <citation type="submission" date="2019-12" db="EMBL/GenBank/DDBJ databases">
        <title>Genome sequencing and annotation of Brassica cretica.</title>
        <authorList>
            <person name="Studholme D.J."/>
            <person name="Sarris P."/>
        </authorList>
    </citation>
    <scope>NUCLEOTIDE SEQUENCE</scope>
    <source>
        <strain evidence="2">PFS-109/04</strain>
        <tissue evidence="2">Leaf</tissue>
    </source>
</reference>
<feature type="region of interest" description="Disordered" evidence="1">
    <location>
        <begin position="1"/>
        <end position="52"/>
    </location>
</feature>
<comment type="caution">
    <text evidence="2">The sequence shown here is derived from an EMBL/GenBank/DDBJ whole genome shotgun (WGS) entry which is preliminary data.</text>
</comment>
<accession>A0A8S9PH49</accession>
<protein>
    <submittedName>
        <fullName evidence="2">Uncharacterized protein</fullName>
    </submittedName>
</protein>
<feature type="compositionally biased region" description="Polar residues" evidence="1">
    <location>
        <begin position="34"/>
        <end position="43"/>
    </location>
</feature>